<sequence length="257" mass="29879">MLVNFSDSKNAHDENGTHFHLADNTLMWDNDELTLQMNSEKNTLSCDESNLNFNTGSNENCDIYKNLSNEGESENFNNLIKDDTSFDDFKDDGNEKILNNIIVEVITENRGYMNEVIDEKIIEETENVDMENLKSQTLVSDEIFLLFSIKMMIKFDKTYALSYFESEKLKQFVQNKKQAQNDLWNVISTMVNMAKTSGFKYEGKHFASKQSTFNKIVDTLVKKNVEIAEKLTKILIDKGYKMNKKKMPKNWKVYLPM</sequence>
<reference evidence="2" key="2">
    <citation type="submission" date="2015-08" db="UniProtKB">
        <authorList>
            <consortium name="WormBaseParasite"/>
        </authorList>
    </citation>
    <scope>IDENTIFICATION</scope>
</reference>
<dbReference type="WBParaSite" id="SVE_0850200.1">
    <property type="protein sequence ID" value="SVE_0850200.1"/>
    <property type="gene ID" value="SVE_0850200"/>
</dbReference>
<reference evidence="1" key="1">
    <citation type="submission" date="2014-07" db="EMBL/GenBank/DDBJ databases">
        <authorList>
            <person name="Martin A.A"/>
            <person name="De Silva N."/>
        </authorList>
    </citation>
    <scope>NUCLEOTIDE SEQUENCE</scope>
</reference>
<protein>
    <submittedName>
        <fullName evidence="2">PRESAN domain-containing protein</fullName>
    </submittedName>
</protein>
<evidence type="ECO:0000313" key="1">
    <source>
        <dbReference type="Proteomes" id="UP000035680"/>
    </source>
</evidence>
<organism evidence="1 2">
    <name type="scientific">Strongyloides venezuelensis</name>
    <name type="common">Threadworm</name>
    <dbReference type="NCBI Taxonomy" id="75913"/>
    <lineage>
        <taxon>Eukaryota</taxon>
        <taxon>Metazoa</taxon>
        <taxon>Ecdysozoa</taxon>
        <taxon>Nematoda</taxon>
        <taxon>Chromadorea</taxon>
        <taxon>Rhabditida</taxon>
        <taxon>Tylenchina</taxon>
        <taxon>Panagrolaimomorpha</taxon>
        <taxon>Strongyloidoidea</taxon>
        <taxon>Strongyloididae</taxon>
        <taxon>Strongyloides</taxon>
    </lineage>
</organism>
<dbReference type="Proteomes" id="UP000035680">
    <property type="component" value="Unassembled WGS sequence"/>
</dbReference>
<proteinExistence type="predicted"/>
<evidence type="ECO:0000313" key="2">
    <source>
        <dbReference type="WBParaSite" id="SVE_0850200.1"/>
    </source>
</evidence>
<keyword evidence="1" id="KW-1185">Reference proteome</keyword>
<accession>A0A0K0FHY5</accession>
<name>A0A0K0FHY5_STRVS</name>
<dbReference type="AlphaFoldDB" id="A0A0K0FHY5"/>